<sequence>MHEQVADIVEFETQSEIEKKTEKKTSSRLIEKIKQKSDEIYGKKD</sequence>
<comment type="caution">
    <text evidence="1">The sequence shown here is derived from an EMBL/GenBank/DDBJ whole genome shotgun (WGS) entry which is preliminary data.</text>
</comment>
<organism evidence="1 2">
    <name type="scientific">Weizmannia acidilactici</name>
    <dbReference type="NCBI Taxonomy" id="2607726"/>
    <lineage>
        <taxon>Bacteria</taxon>
        <taxon>Bacillati</taxon>
        <taxon>Bacillota</taxon>
        <taxon>Bacilli</taxon>
        <taxon>Bacillales</taxon>
        <taxon>Bacillaceae</taxon>
        <taxon>Heyndrickxia</taxon>
    </lineage>
</organism>
<dbReference type="AlphaFoldDB" id="A0A5J4JI90"/>
<evidence type="ECO:0000313" key="1">
    <source>
        <dbReference type="EMBL" id="GER71441.1"/>
    </source>
</evidence>
<accession>A0A5J4JI90</accession>
<keyword evidence="2" id="KW-1185">Reference proteome</keyword>
<protein>
    <submittedName>
        <fullName evidence="1">Uncharacterized protein</fullName>
    </submittedName>
</protein>
<dbReference type="EMBL" id="BKZQ01000049">
    <property type="protein sequence ID" value="GER71441.1"/>
    <property type="molecule type" value="Genomic_DNA"/>
</dbReference>
<proteinExistence type="predicted"/>
<dbReference type="Proteomes" id="UP000391919">
    <property type="component" value="Unassembled WGS sequence"/>
</dbReference>
<reference evidence="1 2" key="1">
    <citation type="submission" date="2019-09" db="EMBL/GenBank/DDBJ databases">
        <title>Draft genome sequence of Bacillus sp. JC-7.</title>
        <authorList>
            <person name="Tanaka N."/>
            <person name="Shiwa Y."/>
            <person name="Fujita N."/>
            <person name="Tanasupawat S."/>
        </authorList>
    </citation>
    <scope>NUCLEOTIDE SEQUENCE [LARGE SCALE GENOMIC DNA]</scope>
    <source>
        <strain evidence="1 2">JC-7</strain>
    </source>
</reference>
<name>A0A5J4JI90_9BACI</name>
<evidence type="ECO:0000313" key="2">
    <source>
        <dbReference type="Proteomes" id="UP000391919"/>
    </source>
</evidence>
<gene>
    <name evidence="1" type="ORF">BpJC7_27440</name>
</gene>